<comment type="caution">
    <text evidence="3">The sequence shown here is derived from an EMBL/GenBank/DDBJ whole genome shotgun (WGS) entry which is preliminary data.</text>
</comment>
<organism evidence="3 4">
    <name type="scientific">Sphaerotilus hippei</name>
    <dbReference type="NCBI Taxonomy" id="744406"/>
    <lineage>
        <taxon>Bacteria</taxon>
        <taxon>Pseudomonadati</taxon>
        <taxon>Pseudomonadota</taxon>
        <taxon>Betaproteobacteria</taxon>
        <taxon>Burkholderiales</taxon>
        <taxon>Sphaerotilaceae</taxon>
        <taxon>Sphaerotilus</taxon>
    </lineage>
</organism>
<keyword evidence="2" id="KW-1133">Transmembrane helix</keyword>
<evidence type="ECO:0008006" key="5">
    <source>
        <dbReference type="Google" id="ProtNLM"/>
    </source>
</evidence>
<gene>
    <name evidence="3" type="ORF">C7444_10823</name>
</gene>
<sequence length="94" mass="9864">MAEPESRDPRAATPPPSAAEDLRNATRRKGSFLHTVQAVAWSFLGIRKGSGYEQDVSRLNPVHVILAGLIGAALFVGALVLLVSWIASSAAGPT</sequence>
<evidence type="ECO:0000313" key="4">
    <source>
        <dbReference type="Proteomes" id="UP000247811"/>
    </source>
</evidence>
<feature type="compositionally biased region" description="Basic and acidic residues" evidence="1">
    <location>
        <begin position="1"/>
        <end position="10"/>
    </location>
</feature>
<reference evidence="3 4" key="1">
    <citation type="submission" date="2018-05" db="EMBL/GenBank/DDBJ databases">
        <title>Genomic Encyclopedia of Type Strains, Phase IV (KMG-IV): sequencing the most valuable type-strain genomes for metagenomic binning, comparative biology and taxonomic classification.</title>
        <authorList>
            <person name="Goeker M."/>
        </authorList>
    </citation>
    <scope>NUCLEOTIDE SEQUENCE [LARGE SCALE GENOMIC DNA]</scope>
    <source>
        <strain evidence="3 4">DSM 566</strain>
    </source>
</reference>
<accession>A0A318GZJ8</accession>
<dbReference type="RefSeq" id="WP_110400723.1">
    <property type="nucleotide sequence ID" value="NZ_QJJS01000008.1"/>
</dbReference>
<keyword evidence="4" id="KW-1185">Reference proteome</keyword>
<dbReference type="EMBL" id="QJJS01000008">
    <property type="protein sequence ID" value="PXW95765.1"/>
    <property type="molecule type" value="Genomic_DNA"/>
</dbReference>
<keyword evidence="2" id="KW-0812">Transmembrane</keyword>
<feature type="transmembrane region" description="Helical" evidence="2">
    <location>
        <begin position="64"/>
        <end position="87"/>
    </location>
</feature>
<dbReference type="OrthoDB" id="8657357at2"/>
<name>A0A318GZJ8_9BURK</name>
<evidence type="ECO:0000256" key="2">
    <source>
        <dbReference type="SAM" id="Phobius"/>
    </source>
</evidence>
<feature type="region of interest" description="Disordered" evidence="1">
    <location>
        <begin position="1"/>
        <end position="24"/>
    </location>
</feature>
<evidence type="ECO:0000256" key="1">
    <source>
        <dbReference type="SAM" id="MobiDB-lite"/>
    </source>
</evidence>
<evidence type="ECO:0000313" key="3">
    <source>
        <dbReference type="EMBL" id="PXW95765.1"/>
    </source>
</evidence>
<proteinExistence type="predicted"/>
<dbReference type="AlphaFoldDB" id="A0A318GZJ8"/>
<keyword evidence="2" id="KW-0472">Membrane</keyword>
<dbReference type="Pfam" id="PF11174">
    <property type="entry name" value="DUF2970"/>
    <property type="match status" value="1"/>
</dbReference>
<dbReference type="InterPro" id="IPR021344">
    <property type="entry name" value="DUF2970"/>
</dbReference>
<dbReference type="Proteomes" id="UP000247811">
    <property type="component" value="Unassembled WGS sequence"/>
</dbReference>
<protein>
    <recommendedName>
        <fullName evidence="5">DUF2970 family protein</fullName>
    </recommendedName>
</protein>